<dbReference type="EMBL" id="JADCNM010000014">
    <property type="protein sequence ID" value="KAG0454198.1"/>
    <property type="molecule type" value="Genomic_DNA"/>
</dbReference>
<evidence type="ECO:0000313" key="4">
    <source>
        <dbReference type="Proteomes" id="UP000639772"/>
    </source>
</evidence>
<evidence type="ECO:0000313" key="1">
    <source>
        <dbReference type="EMBL" id="KAG0453147.1"/>
    </source>
</evidence>
<proteinExistence type="predicted"/>
<name>A0A835PN18_VANPL</name>
<sequence>MGALNDSRLGSLFPSSCRKGAQETAQALGFSLNKMFRNPWRSLEYGFFKIFDVCAK</sequence>
<dbReference type="Proteomes" id="UP000639772">
    <property type="component" value="Unassembled WGS sequence"/>
</dbReference>
<evidence type="ECO:0000313" key="3">
    <source>
        <dbReference type="Proteomes" id="UP000636800"/>
    </source>
</evidence>
<accession>A0A835PN18</accession>
<reference evidence="3 4" key="1">
    <citation type="journal article" date="2020" name="Nat. Food">
        <title>A phased Vanilla planifolia genome enables genetic improvement of flavour and production.</title>
        <authorList>
            <person name="Hasing T."/>
            <person name="Tang H."/>
            <person name="Brym M."/>
            <person name="Khazi F."/>
            <person name="Huang T."/>
            <person name="Chambers A.H."/>
        </authorList>
    </citation>
    <scope>NUCLEOTIDE SEQUENCE [LARGE SCALE GENOMIC DNA]</scope>
    <source>
        <tissue evidence="1">Leaf</tissue>
    </source>
</reference>
<evidence type="ECO:0000313" key="2">
    <source>
        <dbReference type="EMBL" id="KAG0454198.1"/>
    </source>
</evidence>
<dbReference type="EMBL" id="JADCNL010000014">
    <property type="protein sequence ID" value="KAG0453147.1"/>
    <property type="molecule type" value="Genomic_DNA"/>
</dbReference>
<organism evidence="1 3">
    <name type="scientific">Vanilla planifolia</name>
    <name type="common">Vanilla</name>
    <dbReference type="NCBI Taxonomy" id="51239"/>
    <lineage>
        <taxon>Eukaryota</taxon>
        <taxon>Viridiplantae</taxon>
        <taxon>Streptophyta</taxon>
        <taxon>Embryophyta</taxon>
        <taxon>Tracheophyta</taxon>
        <taxon>Spermatophyta</taxon>
        <taxon>Magnoliopsida</taxon>
        <taxon>Liliopsida</taxon>
        <taxon>Asparagales</taxon>
        <taxon>Orchidaceae</taxon>
        <taxon>Vanilloideae</taxon>
        <taxon>Vanilleae</taxon>
        <taxon>Vanilla</taxon>
    </lineage>
</organism>
<gene>
    <name evidence="2" type="ORF">HPP92_025502</name>
    <name evidence="1" type="ORF">HPP92_025811</name>
</gene>
<comment type="caution">
    <text evidence="1">The sequence shown here is derived from an EMBL/GenBank/DDBJ whole genome shotgun (WGS) entry which is preliminary data.</text>
</comment>
<dbReference type="Proteomes" id="UP000636800">
    <property type="component" value="Unassembled WGS sequence"/>
</dbReference>
<keyword evidence="3" id="KW-1185">Reference proteome</keyword>
<protein>
    <submittedName>
        <fullName evidence="1">Uncharacterized protein</fullName>
    </submittedName>
</protein>
<dbReference type="AlphaFoldDB" id="A0A835PN18"/>